<dbReference type="RefSeq" id="WP_119909527.1">
    <property type="nucleotide sequence ID" value="NZ_QZCH01000003.1"/>
</dbReference>
<dbReference type="InterPro" id="IPR037185">
    <property type="entry name" value="EmrE-like"/>
</dbReference>
<evidence type="ECO:0000256" key="8">
    <source>
        <dbReference type="SAM" id="Phobius"/>
    </source>
</evidence>
<evidence type="ECO:0000256" key="3">
    <source>
        <dbReference type="ARBA" id="ARBA00022448"/>
    </source>
</evidence>
<keyword evidence="6 8" id="KW-1133">Transmembrane helix</keyword>
<evidence type="ECO:0000256" key="2">
    <source>
        <dbReference type="ARBA" id="ARBA00007362"/>
    </source>
</evidence>
<dbReference type="InterPro" id="IPR000620">
    <property type="entry name" value="EamA_dom"/>
</dbReference>
<evidence type="ECO:0000259" key="9">
    <source>
        <dbReference type="Pfam" id="PF00892"/>
    </source>
</evidence>
<reference evidence="10 11" key="1">
    <citation type="submission" date="2018-09" db="EMBL/GenBank/DDBJ databases">
        <authorList>
            <person name="Wang F."/>
        </authorList>
    </citation>
    <scope>NUCLEOTIDE SEQUENCE [LARGE SCALE GENOMIC DNA]</scope>
    <source>
        <strain evidence="10 11">PLHSC7-2</strain>
    </source>
</reference>
<keyword evidence="4" id="KW-1003">Cell membrane</keyword>
<feature type="transmembrane region" description="Helical" evidence="8">
    <location>
        <begin position="215"/>
        <end position="235"/>
    </location>
</feature>
<evidence type="ECO:0000313" key="11">
    <source>
        <dbReference type="Proteomes" id="UP000283255"/>
    </source>
</evidence>
<dbReference type="OrthoDB" id="369870at2"/>
<dbReference type="PANTHER" id="PTHR22911:SF137">
    <property type="entry name" value="SOLUTE CARRIER FAMILY 35 MEMBER G2-RELATED"/>
    <property type="match status" value="1"/>
</dbReference>
<dbReference type="Pfam" id="PF00892">
    <property type="entry name" value="EamA"/>
    <property type="match status" value="1"/>
</dbReference>
<feature type="transmembrane region" description="Helical" evidence="8">
    <location>
        <begin position="75"/>
        <end position="95"/>
    </location>
</feature>
<comment type="similarity">
    <text evidence="2">Belongs to the EamA transporter family.</text>
</comment>
<feature type="transmembrane region" description="Helical" evidence="8">
    <location>
        <begin position="42"/>
        <end position="63"/>
    </location>
</feature>
<name>A0A418YI31_9GAMM</name>
<dbReference type="SUPFAM" id="SSF103481">
    <property type="entry name" value="Multidrug resistance efflux transporter EmrE"/>
    <property type="match status" value="2"/>
</dbReference>
<feature type="transmembrane region" description="Helical" evidence="8">
    <location>
        <begin position="247"/>
        <end position="264"/>
    </location>
</feature>
<reference evidence="10 11" key="2">
    <citation type="submission" date="2019-01" db="EMBL/GenBank/DDBJ databases">
        <title>Motilimonas pumilus sp. nov., isolated from the gut of sea cucumber (Apostichopus japonicus).</title>
        <authorList>
            <person name="Wang F.-Q."/>
            <person name="Ren L.-H."/>
            <person name="Lin Y.-W."/>
            <person name="Sun G.-H."/>
            <person name="Du Z.-J."/>
            <person name="Zhao J.-X."/>
            <person name="Liu X.-J."/>
            <person name="Liu L.-J."/>
        </authorList>
    </citation>
    <scope>NUCLEOTIDE SEQUENCE [LARGE SCALE GENOMIC DNA]</scope>
    <source>
        <strain evidence="10 11">PLHSC7-2</strain>
    </source>
</reference>
<evidence type="ECO:0000256" key="4">
    <source>
        <dbReference type="ARBA" id="ARBA00022475"/>
    </source>
</evidence>
<dbReference type="InterPro" id="IPR004626">
    <property type="entry name" value="RarD"/>
</dbReference>
<evidence type="ECO:0000313" key="10">
    <source>
        <dbReference type="EMBL" id="RJG49881.1"/>
    </source>
</evidence>
<proteinExistence type="inferred from homology"/>
<organism evidence="10 11">
    <name type="scientific">Motilimonas pumila</name>
    <dbReference type="NCBI Taxonomy" id="2303987"/>
    <lineage>
        <taxon>Bacteria</taxon>
        <taxon>Pseudomonadati</taxon>
        <taxon>Pseudomonadota</taxon>
        <taxon>Gammaproteobacteria</taxon>
        <taxon>Alteromonadales</taxon>
        <taxon>Alteromonadales genera incertae sedis</taxon>
        <taxon>Motilimonas</taxon>
    </lineage>
</organism>
<evidence type="ECO:0000256" key="7">
    <source>
        <dbReference type="ARBA" id="ARBA00023136"/>
    </source>
</evidence>
<feature type="transmembrane region" description="Helical" evidence="8">
    <location>
        <begin position="270"/>
        <end position="289"/>
    </location>
</feature>
<comment type="subcellular location">
    <subcellularLocation>
        <location evidence="1">Cell membrane</location>
        <topology evidence="1">Multi-pass membrane protein</topology>
    </subcellularLocation>
</comment>
<protein>
    <submittedName>
        <fullName evidence="10">EamA family transporter RarD</fullName>
    </submittedName>
</protein>
<comment type="caution">
    <text evidence="10">The sequence shown here is derived from an EMBL/GenBank/DDBJ whole genome shotgun (WGS) entry which is preliminary data.</text>
</comment>
<dbReference type="Proteomes" id="UP000283255">
    <property type="component" value="Unassembled WGS sequence"/>
</dbReference>
<evidence type="ECO:0000256" key="6">
    <source>
        <dbReference type="ARBA" id="ARBA00022989"/>
    </source>
</evidence>
<feature type="transmembrane region" description="Helical" evidence="8">
    <location>
        <begin position="12"/>
        <end position="30"/>
    </location>
</feature>
<accession>A0A418YI31</accession>
<sequence length="298" mass="32748">MPAQTPSEKNKGIIFALCAYTFWGIAPIYFKSLEGVPAYEILSHRVIWSCLLLLVIIIALKGRARLVAALRQPKLVLGLCLTCLLIACNWWIFIWSVNNDRMLDASLGYFINPIINILLGFLFLGERLQGKQQLAVALAMTGVLIQLVTFGALPWIALALAFSFGFYGLLRKRLEVDAMTGLFIETTLLLPVALLYLCCFATSDSANLTQNPLSLNVLLFAAGAITTIPLLLFAGAAKRMALSTLGFFQYIGPSLMFMLAVTFYGETLTVSKGLTFGFIWSALLVYSLASVKKKPINL</sequence>
<gene>
    <name evidence="10" type="primary">rarD</name>
    <name evidence="10" type="ORF">D1Z90_04340</name>
</gene>
<dbReference type="GO" id="GO:0005886">
    <property type="term" value="C:plasma membrane"/>
    <property type="evidence" value="ECO:0007669"/>
    <property type="project" value="UniProtKB-SubCell"/>
</dbReference>
<keyword evidence="11" id="KW-1185">Reference proteome</keyword>
<keyword evidence="5 8" id="KW-0812">Transmembrane</keyword>
<feature type="transmembrane region" description="Helical" evidence="8">
    <location>
        <begin position="132"/>
        <end position="148"/>
    </location>
</feature>
<keyword evidence="3" id="KW-0813">Transport</keyword>
<feature type="domain" description="EamA" evidence="9">
    <location>
        <begin position="11"/>
        <end position="145"/>
    </location>
</feature>
<feature type="transmembrane region" description="Helical" evidence="8">
    <location>
        <begin position="107"/>
        <end position="125"/>
    </location>
</feature>
<evidence type="ECO:0000256" key="1">
    <source>
        <dbReference type="ARBA" id="ARBA00004651"/>
    </source>
</evidence>
<dbReference type="EMBL" id="QZCH01000003">
    <property type="protein sequence ID" value="RJG49881.1"/>
    <property type="molecule type" value="Genomic_DNA"/>
</dbReference>
<feature type="transmembrane region" description="Helical" evidence="8">
    <location>
        <begin position="182"/>
        <end position="203"/>
    </location>
</feature>
<keyword evidence="7 8" id="KW-0472">Membrane</keyword>
<dbReference type="AlphaFoldDB" id="A0A418YI31"/>
<evidence type="ECO:0000256" key="5">
    <source>
        <dbReference type="ARBA" id="ARBA00022692"/>
    </source>
</evidence>
<dbReference type="NCBIfam" id="TIGR00688">
    <property type="entry name" value="rarD"/>
    <property type="match status" value="1"/>
</dbReference>
<dbReference type="PANTHER" id="PTHR22911">
    <property type="entry name" value="ACYL-MALONYL CONDENSING ENZYME-RELATED"/>
    <property type="match status" value="1"/>
</dbReference>